<name>A0A1Q5ZSU7_9SPHI</name>
<organism evidence="8 9">
    <name type="scientific">Mucilaginibacter polytrichastri</name>
    <dbReference type="NCBI Taxonomy" id="1302689"/>
    <lineage>
        <taxon>Bacteria</taxon>
        <taxon>Pseudomonadati</taxon>
        <taxon>Bacteroidota</taxon>
        <taxon>Sphingobacteriia</taxon>
        <taxon>Sphingobacteriales</taxon>
        <taxon>Sphingobacteriaceae</taxon>
        <taxon>Mucilaginibacter</taxon>
    </lineage>
</organism>
<keyword evidence="3 7" id="KW-0081">Bacteriolytic enzyme</keyword>
<dbReference type="GO" id="GO:0009253">
    <property type="term" value="P:peptidoglycan catabolic process"/>
    <property type="evidence" value="ECO:0007669"/>
    <property type="project" value="InterPro"/>
</dbReference>
<dbReference type="Pfam" id="PF00959">
    <property type="entry name" value="Phage_lysozyme"/>
    <property type="match status" value="1"/>
</dbReference>
<evidence type="ECO:0000256" key="2">
    <source>
        <dbReference type="ARBA" id="ARBA00022529"/>
    </source>
</evidence>
<dbReference type="InterPro" id="IPR023346">
    <property type="entry name" value="Lysozyme-like_dom_sf"/>
</dbReference>
<dbReference type="SUPFAM" id="SSF53955">
    <property type="entry name" value="Lysozyme-like"/>
    <property type="match status" value="1"/>
</dbReference>
<dbReference type="CDD" id="cd00737">
    <property type="entry name" value="lyz_endolysin_autolysin"/>
    <property type="match status" value="1"/>
</dbReference>
<dbReference type="GO" id="GO:0016998">
    <property type="term" value="P:cell wall macromolecule catabolic process"/>
    <property type="evidence" value="ECO:0007669"/>
    <property type="project" value="InterPro"/>
</dbReference>
<gene>
    <name evidence="8" type="ORF">RG47T_0273</name>
</gene>
<dbReference type="InterPro" id="IPR034690">
    <property type="entry name" value="Endolysin_T4_type"/>
</dbReference>
<evidence type="ECO:0000256" key="3">
    <source>
        <dbReference type="ARBA" id="ARBA00022638"/>
    </source>
</evidence>
<keyword evidence="2 7" id="KW-0929">Antimicrobial</keyword>
<dbReference type="PANTHER" id="PTHR38107:SF3">
    <property type="entry name" value="LYSOZYME RRRD-RELATED"/>
    <property type="match status" value="1"/>
</dbReference>
<keyword evidence="9" id="KW-1185">Reference proteome</keyword>
<evidence type="ECO:0000256" key="6">
    <source>
        <dbReference type="ARBA" id="ARBA00023295"/>
    </source>
</evidence>
<keyword evidence="6 7" id="KW-0326">Glycosidase</keyword>
<evidence type="ECO:0000313" key="8">
    <source>
        <dbReference type="EMBL" id="OKS84836.1"/>
    </source>
</evidence>
<dbReference type="AlphaFoldDB" id="A0A1Q5ZSU7"/>
<dbReference type="GO" id="GO:0003796">
    <property type="term" value="F:lysozyme activity"/>
    <property type="evidence" value="ECO:0007669"/>
    <property type="project" value="UniProtKB-EC"/>
</dbReference>
<comment type="catalytic activity">
    <reaction evidence="1 7">
        <text>Hydrolysis of (1-&gt;4)-beta-linkages between N-acetylmuramic acid and N-acetyl-D-glucosamine residues in a peptidoglycan and between N-acetyl-D-glucosamine residues in chitodextrins.</text>
        <dbReference type="EC" id="3.2.1.17"/>
    </reaction>
</comment>
<dbReference type="Proteomes" id="UP000186720">
    <property type="component" value="Unassembled WGS sequence"/>
</dbReference>
<dbReference type="EC" id="3.2.1.17" evidence="7"/>
<dbReference type="PANTHER" id="PTHR38107">
    <property type="match status" value="1"/>
</dbReference>
<comment type="caution">
    <text evidence="8">The sequence shown here is derived from an EMBL/GenBank/DDBJ whole genome shotgun (WGS) entry which is preliminary data.</text>
</comment>
<dbReference type="GO" id="GO:0042742">
    <property type="term" value="P:defense response to bacterium"/>
    <property type="evidence" value="ECO:0007669"/>
    <property type="project" value="UniProtKB-KW"/>
</dbReference>
<dbReference type="Gene3D" id="1.10.530.40">
    <property type="match status" value="1"/>
</dbReference>
<evidence type="ECO:0000256" key="5">
    <source>
        <dbReference type="ARBA" id="ARBA00023200"/>
    </source>
</evidence>
<comment type="similarity">
    <text evidence="7">Belongs to the glycosyl hydrolase 24 family.</text>
</comment>
<dbReference type="STRING" id="1302689.RG47T_0273"/>
<keyword evidence="4 7" id="KW-0378">Hydrolase</keyword>
<dbReference type="GO" id="GO:0031640">
    <property type="term" value="P:killing of cells of another organism"/>
    <property type="evidence" value="ECO:0007669"/>
    <property type="project" value="UniProtKB-KW"/>
</dbReference>
<dbReference type="InterPro" id="IPR023347">
    <property type="entry name" value="Lysozyme_dom_sf"/>
</dbReference>
<dbReference type="InterPro" id="IPR002196">
    <property type="entry name" value="Glyco_hydro_24"/>
</dbReference>
<dbReference type="HAMAP" id="MF_04110">
    <property type="entry name" value="ENDOLYSIN_T4"/>
    <property type="match status" value="1"/>
</dbReference>
<dbReference type="EMBL" id="MPPL01000001">
    <property type="protein sequence ID" value="OKS84836.1"/>
    <property type="molecule type" value="Genomic_DNA"/>
</dbReference>
<sequence>MKLSNKGIALIKEFEGLRLKAYRDTAGMCTIGYGSTRYHDDKPVRPGDTLTSELQATSLFSVTLTQYENAVNKGAKVALTQNQFDALVSITYNVGMGIMQTSTLIKKLNAEDLTGAADQFLVWNKITDPGTGKKVVSETLTARRKKEREYFLTHE</sequence>
<accession>A0A1Q5ZSU7</accession>
<proteinExistence type="inferred from homology"/>
<evidence type="ECO:0000256" key="1">
    <source>
        <dbReference type="ARBA" id="ARBA00000632"/>
    </source>
</evidence>
<evidence type="ECO:0000256" key="4">
    <source>
        <dbReference type="ARBA" id="ARBA00022801"/>
    </source>
</evidence>
<dbReference type="InterPro" id="IPR051018">
    <property type="entry name" value="Bacteriophage_GH24"/>
</dbReference>
<evidence type="ECO:0000313" key="9">
    <source>
        <dbReference type="Proteomes" id="UP000186720"/>
    </source>
</evidence>
<evidence type="ECO:0000256" key="7">
    <source>
        <dbReference type="RuleBase" id="RU003788"/>
    </source>
</evidence>
<dbReference type="InterPro" id="IPR033907">
    <property type="entry name" value="Endolysin_autolysin"/>
</dbReference>
<protein>
    <recommendedName>
        <fullName evidence="7">Lysozyme</fullName>
        <ecNumber evidence="7">3.2.1.17</ecNumber>
    </recommendedName>
</protein>
<dbReference type="OrthoDB" id="5327667at2"/>
<keyword evidence="5" id="KW-1035">Host cytoplasm</keyword>
<reference evidence="8 9" key="1">
    <citation type="submission" date="2016-11" db="EMBL/GenBank/DDBJ databases">
        <title>Whole Genome Sequencing of Mucilaginibacter polytrichastri RG4-7(T) isolated from the moss sample.</title>
        <authorList>
            <person name="Li Y."/>
        </authorList>
    </citation>
    <scope>NUCLEOTIDE SEQUENCE [LARGE SCALE GENOMIC DNA]</scope>
    <source>
        <strain evidence="8 9">RG4-7</strain>
    </source>
</reference>